<feature type="domain" description="PA14" evidence="4">
    <location>
        <begin position="606"/>
        <end position="754"/>
    </location>
</feature>
<dbReference type="GO" id="GO:0005975">
    <property type="term" value="P:carbohydrate metabolic process"/>
    <property type="evidence" value="ECO:0007669"/>
    <property type="project" value="UniProtKB-ARBA"/>
</dbReference>
<dbReference type="EMBL" id="NMUL01000067">
    <property type="protein sequence ID" value="OXM60038.1"/>
    <property type="molecule type" value="Genomic_DNA"/>
</dbReference>
<dbReference type="OrthoDB" id="5994822at2"/>
<evidence type="ECO:0000256" key="2">
    <source>
        <dbReference type="SAM" id="Phobius"/>
    </source>
</evidence>
<feature type="compositionally biased region" description="Low complexity" evidence="1">
    <location>
        <begin position="38"/>
        <end position="53"/>
    </location>
</feature>
<evidence type="ECO:0000259" key="4">
    <source>
        <dbReference type="PROSITE" id="PS51820"/>
    </source>
</evidence>
<keyword evidence="3" id="KW-0732">Signal</keyword>
<sequence length="2060" mass="216787">MLALTMTLLAGSAEAIAAPPRLAEAPKPIDPRDVGLLPSAAPAPAAPQAPSKADFAASSRLDGGAGTHFDPQRSTPVSRSMFVTEYVNPDGTHSVRQSNQPLNVQDEHGQWQPVQTTLTTDPATKRADADNHPLSPSLATKANDAAVLQVESGGHTAGLALDQAAPATAAVKGDSVTYPEVAAGTDLDYEVTPGAVKETIKLKRPPADGRSSWRFKLTTGDLTPKLEKNGAVTLADKSGEAKIVLPPIETWDSAGHGDTAPAMTGGTYTLDKAGTDWWLTVAVDPNWLRDPKRVYPVFVDPTFTYGVTESHAYRSDGTVCDACGLRIGNSQANGDTYNRSVFHMDYSPLFGKTVVGARMDLTRNTSVVGSLKTWNANLYHASAFNYNGVGGYMTSALVGDVGSFVGEGMTGFIRDRVNARDGTVFFMMIGAENPGTWTYKNLNATLTVDTGSPAPAATLVAPADGTVSTSTTPTLAVNPVTDPDGEQVKYCFRIATGADAKSGVVVESGCLTTPTWTVPAGVLQDGVAYTWQAMTYSGTTTITPTWIGHFKIDQRIGDHGPSPVDTAGLVSVNLANGNVSTSEQTPSFTTVGGNAGLSFTYNSQQVENKGLKASYFVDLSHNGIVNDAQQPVLVRTEPQVNVDWGTDSPFAPALPADWFVARWEGFFQAPVTGTYQFAGVHDDGGTVWINGAKVYEVNTASDLNWTQATGVSLTAGQRVPIKVENAEATGAAKMRLFVRTTDNTTVAPQIVPADWLFTSDLPVLPQGWTLSADLDGDGSSYTEAKVTDQNIVLTDATGAKHTWTKKSTGGYTAPDNEDGTIALDTAGKITLNEGGAVYVFRADGKLETQTSVLDSRKPATLQYLYDGTPSRLREIKDPVSGRSHVLHYNRPGDDCYGGVTPPPGAAALPPSQMLCRITYWDGTETRLWYFGTGSLQLGRIEDPGSEITDYGYNAQGLLGATRNSLANDWIAADPANRQANAGDLITSVGYDTAVKPKVTGVTLPPPAVGQPHPGRAYRYDPANRQTFVDVLGLSPATGFYSKVAYDDADRALSTTDATGRTTSETWNVKDQQLTSTDAAGRVSTTVYDYADRPTDTYGPAPASCFTGQTPTAACAATVPHTHTGYDEGLNGLSVSWYDNDQLSGAPKVYTTGLGTADGTFVKDWGSAAPTAGIPADHFSLRATGELVFPAAGDYTLRLLANDGVRVWVDDQLVIDDWINSTAKWRQGVVHADSAGQAKRIRVDYYEFDLSAQLELHWTTPSGTQQPVPGTQLRPHYGLKTSTATSESNGVPDKTGSAQYAQAGLDATYGLATSATAGAASGALTSKVGYEAAGTGYLRKVSKTMPSGATTTYSHYGDTEMRANPCVAGSPAVNQGGMPKSTISAAPAAGAARVDEQVYDASGRTVAKATSGDWICTTYDARGRVVAVKTPANPTEGERTVTTDYAVGGDPLTTAVADTAGTITSRMDLLGRTVSYTDVYGTKTDTTYDQVGRVASQKVTPPNPADPPQLTTPGYDDAGRILTTKLDTTVLATSKYDAAGELATVTYSNGSALSAIGKDPAGEVTSLTWTTSDSKSVVSQVSRTRAGTIIDEQLGGVDANPGGPNYVYDSVGRLTEAYVAGHHYTYDFASNAPAACPAGTQPNAGLNTNRVKLLDQTAAGTAETDSCYDGADRVLATTGANAVTGFGYDTHGNTTQFTSGGSTTYLGYDAADRHMTARTTGADPADVAYVRDATDRVTRRAAAQGDATTDVLYSFTGADDSPDFALGSDKRIQTRTISLPGGVLYTAKGSVGTAQPSWDVPTVRGDLCLSVDNSGHQIGALRTYTPFGEPLATDGTVDNDNVPDNQPGHMDYGWLGQHQRAYEHAGALSIVEMGARPYSPLLGRFLSVDPVEGGSANDYDYVAADPINATDLGGDRAKRRYHRSYHRSRQHARRHVRARHVVSRRAHHASSRRSVTRSRYAGGGGASGGGGGASGGGGFHQNDGFTEYGCARHDDDCVMGNFFGDASKNALITAAGGCAAAIWIAGVGCVAAGFAGGAGAFIGTFVWDVGKYIWDAWSYAK</sequence>
<dbReference type="InterPro" id="IPR037524">
    <property type="entry name" value="PA14/GLEYA"/>
</dbReference>
<feature type="chain" id="PRO_5012398466" description="PA14 domain-containing protein" evidence="3">
    <location>
        <begin position="18"/>
        <end position="2060"/>
    </location>
</feature>
<feature type="domain" description="PA14" evidence="4">
    <location>
        <begin position="1127"/>
        <end position="1271"/>
    </location>
</feature>
<protein>
    <recommendedName>
        <fullName evidence="4">PA14 domain-containing protein</fullName>
    </recommendedName>
</protein>
<feature type="region of interest" description="Disordered" evidence="1">
    <location>
        <begin position="1911"/>
        <end position="1974"/>
    </location>
</feature>
<feature type="compositionally biased region" description="Basic residues" evidence="1">
    <location>
        <begin position="1916"/>
        <end position="1955"/>
    </location>
</feature>
<dbReference type="InterPro" id="IPR011658">
    <property type="entry name" value="PA14_dom"/>
</dbReference>
<dbReference type="PANTHER" id="PTHR32305">
    <property type="match status" value="1"/>
</dbReference>
<evidence type="ECO:0000313" key="6">
    <source>
        <dbReference type="Proteomes" id="UP000215199"/>
    </source>
</evidence>
<name>A0A229SMH6_9PSEU</name>
<evidence type="ECO:0000256" key="3">
    <source>
        <dbReference type="SAM" id="SignalP"/>
    </source>
</evidence>
<dbReference type="Gene3D" id="2.180.10.10">
    <property type="entry name" value="RHS repeat-associated core"/>
    <property type="match status" value="1"/>
</dbReference>
<feature type="region of interest" description="Disordered" evidence="1">
    <location>
        <begin position="23"/>
        <end position="78"/>
    </location>
</feature>
<dbReference type="InterPro" id="IPR013783">
    <property type="entry name" value="Ig-like_fold"/>
</dbReference>
<dbReference type="PANTHER" id="PTHR32305:SF15">
    <property type="entry name" value="PROTEIN RHSA-RELATED"/>
    <property type="match status" value="1"/>
</dbReference>
<comment type="caution">
    <text evidence="5">The sequence shown here is derived from an EMBL/GenBank/DDBJ whole genome shotgun (WGS) entry which is preliminary data.</text>
</comment>
<feature type="compositionally biased region" description="Gly residues" evidence="1">
    <location>
        <begin position="1960"/>
        <end position="1974"/>
    </location>
</feature>
<keyword evidence="2" id="KW-0812">Transmembrane</keyword>
<dbReference type="Proteomes" id="UP000215199">
    <property type="component" value="Unassembled WGS sequence"/>
</dbReference>
<evidence type="ECO:0000256" key="1">
    <source>
        <dbReference type="SAM" id="MobiDB-lite"/>
    </source>
</evidence>
<keyword evidence="2" id="KW-0472">Membrane</keyword>
<feature type="signal peptide" evidence="3">
    <location>
        <begin position="1"/>
        <end position="17"/>
    </location>
</feature>
<dbReference type="SMART" id="SM00758">
    <property type="entry name" value="PA14"/>
    <property type="match status" value="2"/>
</dbReference>
<feature type="region of interest" description="Disordered" evidence="1">
    <location>
        <begin position="1496"/>
        <end position="1515"/>
    </location>
</feature>
<gene>
    <name evidence="5" type="ORF">CF165_44700</name>
</gene>
<reference evidence="6" key="1">
    <citation type="submission" date="2017-07" db="EMBL/GenBank/DDBJ databases">
        <title>Comparative genome mining reveals phylogenetic distribution patterns of secondary metabolites in Amycolatopsis.</title>
        <authorList>
            <person name="Adamek M."/>
            <person name="Alanjary M."/>
            <person name="Sales-Ortells H."/>
            <person name="Goodfellow M."/>
            <person name="Bull A.T."/>
            <person name="Kalinowski J."/>
            <person name="Ziemert N."/>
        </authorList>
    </citation>
    <scope>NUCLEOTIDE SEQUENCE [LARGE SCALE GENOMIC DNA]</scope>
    <source>
        <strain evidence="6">H5</strain>
    </source>
</reference>
<feature type="transmembrane region" description="Helical" evidence="2">
    <location>
        <begin position="2019"/>
        <end position="2046"/>
    </location>
</feature>
<dbReference type="Pfam" id="PF07691">
    <property type="entry name" value="PA14"/>
    <property type="match status" value="2"/>
</dbReference>
<proteinExistence type="predicted"/>
<accession>A0A229SMH6</accession>
<organism evidence="5 6">
    <name type="scientific">Amycolatopsis vastitatis</name>
    <dbReference type="NCBI Taxonomy" id="1905142"/>
    <lineage>
        <taxon>Bacteria</taxon>
        <taxon>Bacillati</taxon>
        <taxon>Actinomycetota</taxon>
        <taxon>Actinomycetes</taxon>
        <taxon>Pseudonocardiales</taxon>
        <taxon>Pseudonocardiaceae</taxon>
        <taxon>Amycolatopsis</taxon>
    </lineage>
</organism>
<dbReference type="SUPFAM" id="SSF56988">
    <property type="entry name" value="Anthrax protective antigen"/>
    <property type="match status" value="2"/>
</dbReference>
<dbReference type="Gene3D" id="3.90.182.10">
    <property type="entry name" value="Toxin - Anthrax Protective Antigen,domain 1"/>
    <property type="match status" value="2"/>
</dbReference>
<keyword evidence="6" id="KW-1185">Reference proteome</keyword>
<keyword evidence="2" id="KW-1133">Transmembrane helix</keyword>
<dbReference type="NCBIfam" id="TIGR03696">
    <property type="entry name" value="Rhs_assc_core"/>
    <property type="match status" value="1"/>
</dbReference>
<evidence type="ECO:0000313" key="5">
    <source>
        <dbReference type="EMBL" id="OXM60038.1"/>
    </source>
</evidence>
<dbReference type="InterPro" id="IPR022385">
    <property type="entry name" value="Rhs_assc_core"/>
</dbReference>
<dbReference type="PROSITE" id="PS51820">
    <property type="entry name" value="PA14"/>
    <property type="match status" value="2"/>
</dbReference>
<dbReference type="Gene3D" id="2.60.40.10">
    <property type="entry name" value="Immunoglobulins"/>
    <property type="match status" value="1"/>
</dbReference>
<dbReference type="InterPro" id="IPR050708">
    <property type="entry name" value="T6SS_VgrG/RHS"/>
</dbReference>